<dbReference type="PANTHER" id="PTHR43201">
    <property type="entry name" value="ACYL-COA SYNTHETASE"/>
    <property type="match status" value="1"/>
</dbReference>
<dbReference type="PROSITE" id="PS00455">
    <property type="entry name" value="AMP_BINDING"/>
    <property type="match status" value="2"/>
</dbReference>
<feature type="domain" description="AMP-binding enzyme C-terminal" evidence="3">
    <location>
        <begin position="465"/>
        <end position="542"/>
    </location>
</feature>
<evidence type="ECO:0000313" key="4">
    <source>
        <dbReference type="EMBL" id="CAF3543800.1"/>
    </source>
</evidence>
<dbReference type="GO" id="GO:0031956">
    <property type="term" value="F:medium-chain fatty acid-CoA ligase activity"/>
    <property type="evidence" value="ECO:0007669"/>
    <property type="project" value="TreeGrafter"/>
</dbReference>
<organism evidence="4 5">
    <name type="scientific">Rotaria sordida</name>
    <dbReference type="NCBI Taxonomy" id="392033"/>
    <lineage>
        <taxon>Eukaryota</taxon>
        <taxon>Metazoa</taxon>
        <taxon>Spiralia</taxon>
        <taxon>Gnathifera</taxon>
        <taxon>Rotifera</taxon>
        <taxon>Eurotatoria</taxon>
        <taxon>Bdelloidea</taxon>
        <taxon>Philodinida</taxon>
        <taxon>Philodinidae</taxon>
        <taxon>Rotaria</taxon>
    </lineage>
</organism>
<dbReference type="Gene3D" id="3.30.300.30">
    <property type="match status" value="2"/>
</dbReference>
<evidence type="ECO:0000313" key="5">
    <source>
        <dbReference type="Proteomes" id="UP000663823"/>
    </source>
</evidence>
<evidence type="ECO:0000256" key="1">
    <source>
        <dbReference type="ARBA" id="ARBA00006432"/>
    </source>
</evidence>
<dbReference type="InterPro" id="IPR000873">
    <property type="entry name" value="AMP-dep_synth/lig_dom"/>
</dbReference>
<protein>
    <recommendedName>
        <fullName evidence="6">Acyl-CoA synthetase family member 3, mitochondrial-like</fullName>
    </recommendedName>
</protein>
<proteinExistence type="inferred from homology"/>
<dbReference type="Pfam" id="PF00501">
    <property type="entry name" value="AMP-binding"/>
    <property type="match status" value="2"/>
</dbReference>
<feature type="domain" description="AMP-dependent synthetase/ligase" evidence="2">
    <location>
        <begin position="577"/>
        <end position="986"/>
    </location>
</feature>
<dbReference type="Pfam" id="PF13193">
    <property type="entry name" value="AMP-binding_C"/>
    <property type="match status" value="2"/>
</dbReference>
<gene>
    <name evidence="4" type="ORF">OTI717_LOCUS3940</name>
</gene>
<feature type="domain" description="AMP-binding enzyme C-terminal" evidence="3">
    <location>
        <begin position="1041"/>
        <end position="1118"/>
    </location>
</feature>
<dbReference type="Proteomes" id="UP000663823">
    <property type="component" value="Unassembled WGS sequence"/>
</dbReference>
<name>A0A818JSH2_9BILA</name>
<dbReference type="Gene3D" id="3.40.50.12780">
    <property type="entry name" value="N-terminal domain of ligase-like"/>
    <property type="match status" value="2"/>
</dbReference>
<evidence type="ECO:0000259" key="3">
    <source>
        <dbReference type="Pfam" id="PF13193"/>
    </source>
</evidence>
<evidence type="ECO:0008006" key="6">
    <source>
        <dbReference type="Google" id="ProtNLM"/>
    </source>
</evidence>
<dbReference type="InterPro" id="IPR020845">
    <property type="entry name" value="AMP-binding_CS"/>
</dbReference>
<comment type="similarity">
    <text evidence="1">Belongs to the ATP-dependent AMP-binding enzyme family.</text>
</comment>
<comment type="caution">
    <text evidence="4">The sequence shown here is derived from an EMBL/GenBank/DDBJ whole genome shotgun (WGS) entry which is preliminary data.</text>
</comment>
<dbReference type="GO" id="GO:0006631">
    <property type="term" value="P:fatty acid metabolic process"/>
    <property type="evidence" value="ECO:0007669"/>
    <property type="project" value="TreeGrafter"/>
</dbReference>
<feature type="domain" description="AMP-dependent synthetase/ligase" evidence="2">
    <location>
        <begin position="26"/>
        <end position="411"/>
    </location>
</feature>
<dbReference type="InterPro" id="IPR042099">
    <property type="entry name" value="ANL_N_sf"/>
</dbReference>
<dbReference type="InterPro" id="IPR045851">
    <property type="entry name" value="AMP-bd_C_sf"/>
</dbReference>
<reference evidence="4" key="1">
    <citation type="submission" date="2021-02" db="EMBL/GenBank/DDBJ databases">
        <authorList>
            <person name="Nowell W R."/>
        </authorList>
    </citation>
    <scope>NUCLEOTIDE SEQUENCE</scope>
</reference>
<dbReference type="PANTHER" id="PTHR43201:SF8">
    <property type="entry name" value="ACYL-COA SYNTHETASE FAMILY MEMBER 3"/>
    <property type="match status" value="1"/>
</dbReference>
<dbReference type="AlphaFoldDB" id="A0A818JSH2"/>
<dbReference type="SUPFAM" id="SSF56801">
    <property type="entry name" value="Acetyl-CoA synthetase-like"/>
    <property type="match status" value="2"/>
</dbReference>
<evidence type="ECO:0000259" key="2">
    <source>
        <dbReference type="Pfam" id="PF00501"/>
    </source>
</evidence>
<dbReference type="EMBL" id="CAJOAX010000225">
    <property type="protein sequence ID" value="CAF3543800.1"/>
    <property type="molecule type" value="Genomic_DNA"/>
</dbReference>
<dbReference type="CDD" id="cd05941">
    <property type="entry name" value="MCS"/>
    <property type="match status" value="2"/>
</dbReference>
<accession>A0A818JSH2</accession>
<dbReference type="InterPro" id="IPR025110">
    <property type="entry name" value="AMP-bd_C"/>
</dbReference>
<sequence>MLRQPLLRFFNQRNLFSLFYRTVYRSVLDNPNKIAVIDSNGQYSYSHLLSASVQLRDKLLSVTDDKQKSAHKRIAFLCNPDASFVVAQWTCWLSRAMCIPLCKDHPQSLLDYYIDDAKCSHLIVSPEYEKLLRPLADKFKIPLIIITHNDIELGKTKQNIQLSNQQQFDIFSKNSDDALILYTSGTTGKPKGVVHTIATLRAHMDAMLSAWRLTKNDTILNVLPLHHVHGMINCVMSPLYAGGTVVMMNKFDAEETWDHLLNDRNPSINVFSAVPTIYIKLIEHIKNSSIKDVKRLCSDHMRLFLSGSSALPEPTFQKWHELTGFEIVEQFGSSETGRVLSNKLEGKKLAGRVGLPMPDLTLRLVQKDENNNDQIVAEGTYDKVNIFQKEHDGKVEGEVYVKGPAIFKYYFNKEEATRKAFDSQGYFMMGDMAEYDKKNNTFRILGRSSVDIIKSGGYKISALDIETVILHHPFVSECVVIGVKDSEWGERVTAVVVLQSGKKEKDLTLEQLRDYCKKKLPGYQCPTQLKIVDKLERNAVGKMIYSRFVLLSIRKCIVHIKPSFRLSSTSRPIYYDSVSQYANQVALIDHSSSYTYGQLYSVSRKLSRRLMPLCQQQQQQQQKSTDDELDERNVQFGILCPNDASFIIAMWASWMVGATAVPLSLQHPPSSLAYFLNDAQCRGVIVGDDRSNELIKITLENNSQIDIPIININKKNLSTKVTYDDINDDLLLSTTIDRTERSNALIIYTSGTSGKPKGCVLTFDAVQAYIDSMIKAWGWTKNDVMLHVLPLHHVHGLVNALLTPLFIGAKIIMLPHFDASKTWEYLVQPGFEQHVTVFTAVPTIYSKLIHNYDTKLASRPQTRDFVREQCSQMIRLMMCGSAALPESIHRRWSEITGHSLLERYGMSECGMALTNPLHGERIPGTVGRPMPDVIIRLVQENTTSPMGYETLLEADSNNTKIEVKNTDEPIEGELLIQSPSLFKEYWRKPNETRATFTTDGSFFKTGDICRYDPEKNVFSIRGRQSMDIIKRAGYKISALDIERILLEHKDISECSVIGIDDPTVGQKIVAVIVPKSLSNITDLTIDTIRQYSKQYLPNYSLPDSITILDHIPRNALGKVNKKELARLII</sequence>